<sequence>MAKERLNRPKQQKKPLKSVLKRALKICIFFLIAFSIAFVVYLVDRSKLLEPHISWEVDGELTTHAHQYDDLIKPVLNNKYLLNLNKIKSKIYQNPWVLNVETQRIFWNRIKVSIKKHDVAMRWGSQGYISSQGVLFKPNLTINSDAPIGLVSEVSVKNFYDDFVLYQSILDPVKISTFERNSIDELTLENNIKVILGHQKQNERLEIFVKSFEKLKKYKKIRTRGIFDMRYPNGFALSYSPLSLHSIEPN</sequence>
<evidence type="ECO:0000313" key="9">
    <source>
        <dbReference type="EMBL" id="ALE02630.1"/>
    </source>
</evidence>
<protein>
    <recommendedName>
        <fullName evidence="8">Cell division protein FtsQ/DivIB C-terminal domain-containing protein</fullName>
    </recommendedName>
</protein>
<dbReference type="GO" id="GO:0090529">
    <property type="term" value="P:cell septum assembly"/>
    <property type="evidence" value="ECO:0007669"/>
    <property type="project" value="InterPro"/>
</dbReference>
<dbReference type="EMBL" id="CP006911">
    <property type="protein sequence ID" value="ALE02630.1"/>
    <property type="molecule type" value="Genomic_DNA"/>
</dbReference>
<keyword evidence="4 7" id="KW-0812">Transmembrane</keyword>
<dbReference type="PANTHER" id="PTHR35851">
    <property type="entry name" value="CELL DIVISION PROTEIN FTSQ"/>
    <property type="match status" value="1"/>
</dbReference>
<dbReference type="KEGG" id="tsn:W908_02570"/>
<evidence type="ECO:0000256" key="3">
    <source>
        <dbReference type="ARBA" id="ARBA00022618"/>
    </source>
</evidence>
<dbReference type="InterPro" id="IPR045335">
    <property type="entry name" value="FtsQ_C_sf"/>
</dbReference>
<gene>
    <name evidence="9" type="ORF">W908_02570</name>
</gene>
<keyword evidence="1" id="KW-1003">Cell membrane</keyword>
<keyword evidence="10" id="KW-1185">Reference proteome</keyword>
<evidence type="ECO:0000256" key="1">
    <source>
        <dbReference type="ARBA" id="ARBA00022475"/>
    </source>
</evidence>
<dbReference type="Gene3D" id="3.40.50.11690">
    <property type="entry name" value="Cell division protein FtsQ/DivIB"/>
    <property type="match status" value="1"/>
</dbReference>
<name>A0A0M4LGU6_9GAMM</name>
<dbReference type="PANTHER" id="PTHR35851:SF1">
    <property type="entry name" value="CELL DIVISION PROTEIN FTSQ"/>
    <property type="match status" value="1"/>
</dbReference>
<keyword evidence="3" id="KW-0132">Cell division</keyword>
<evidence type="ECO:0000256" key="7">
    <source>
        <dbReference type="SAM" id="Phobius"/>
    </source>
</evidence>
<evidence type="ECO:0000256" key="2">
    <source>
        <dbReference type="ARBA" id="ARBA00022519"/>
    </source>
</evidence>
<feature type="transmembrane region" description="Helical" evidence="7">
    <location>
        <begin position="23"/>
        <end position="43"/>
    </location>
</feature>
<keyword evidence="7" id="KW-0472">Membrane</keyword>
<evidence type="ECO:0000256" key="6">
    <source>
        <dbReference type="ARBA" id="ARBA00023306"/>
    </source>
</evidence>
<reference evidence="9 10" key="1">
    <citation type="journal article" date="2015" name="Genome Announc.">
        <title>Genome Sequence of 'Candidatus Thioglobus singularis' Strain PS1, a Mixotroph from the SUP05 Clade of Marine Gammaproteobacteria.</title>
        <authorList>
            <person name="Marshall K.T."/>
            <person name="Morris R.M."/>
        </authorList>
    </citation>
    <scope>NUCLEOTIDE SEQUENCE [LARGE SCALE GENOMIC DNA]</scope>
    <source>
        <strain evidence="9 10">PS1</strain>
    </source>
</reference>
<evidence type="ECO:0000256" key="5">
    <source>
        <dbReference type="ARBA" id="ARBA00022989"/>
    </source>
</evidence>
<evidence type="ECO:0000313" key="10">
    <source>
        <dbReference type="Proteomes" id="UP000068905"/>
    </source>
</evidence>
<dbReference type="OrthoDB" id="9790370at2"/>
<organism evidence="9 10">
    <name type="scientific">Candidatus Pseudothioglobus singularis PS1</name>
    <dbReference type="NCBI Taxonomy" id="1125411"/>
    <lineage>
        <taxon>Bacteria</taxon>
        <taxon>Pseudomonadati</taxon>
        <taxon>Pseudomonadota</taxon>
        <taxon>Gammaproteobacteria</taxon>
        <taxon>Candidatus Pseudothioglobaceae</taxon>
        <taxon>Candidatus Pseudothioglobus</taxon>
    </lineage>
</organism>
<dbReference type="RefSeq" id="WP_053819793.1">
    <property type="nucleotide sequence ID" value="NZ_CP006911.1"/>
</dbReference>
<keyword evidence="2" id="KW-0997">Cell inner membrane</keyword>
<proteinExistence type="predicted"/>
<dbReference type="STRING" id="1125411.W908_02570"/>
<dbReference type="InterPro" id="IPR026579">
    <property type="entry name" value="FtsQ"/>
</dbReference>
<keyword evidence="6" id="KW-0131">Cell cycle</keyword>
<evidence type="ECO:0000256" key="4">
    <source>
        <dbReference type="ARBA" id="ARBA00022692"/>
    </source>
</evidence>
<keyword evidence="5 7" id="KW-1133">Transmembrane helix</keyword>
<feature type="domain" description="Cell division protein FtsQ/DivIB C-terminal" evidence="8">
    <location>
        <begin position="122"/>
        <end position="230"/>
    </location>
</feature>
<dbReference type="AlphaFoldDB" id="A0A0M4LGU6"/>
<dbReference type="Proteomes" id="UP000068905">
    <property type="component" value="Chromosome"/>
</dbReference>
<dbReference type="InterPro" id="IPR005548">
    <property type="entry name" value="Cell_div_FtsQ/DivIB_C"/>
</dbReference>
<accession>A0A0M4LGU6</accession>
<dbReference type="Pfam" id="PF03799">
    <property type="entry name" value="FtsQ_DivIB_C"/>
    <property type="match status" value="1"/>
</dbReference>
<evidence type="ECO:0000259" key="8">
    <source>
        <dbReference type="Pfam" id="PF03799"/>
    </source>
</evidence>